<evidence type="ECO:0000313" key="2">
    <source>
        <dbReference type="Proteomes" id="UP000829398"/>
    </source>
</evidence>
<proteinExistence type="predicted"/>
<comment type="caution">
    <text evidence="1">The sequence shown here is derived from an EMBL/GenBank/DDBJ whole genome shotgun (WGS) entry which is preliminary data.</text>
</comment>
<reference evidence="2" key="1">
    <citation type="journal article" date="2023" name="Hortic. Res.">
        <title>A chromosome-level phased genome enabling allele-level studies in sweet orange: a case study on citrus Huanglongbing tolerance.</title>
        <authorList>
            <person name="Wu B."/>
            <person name="Yu Q."/>
            <person name="Deng Z."/>
            <person name="Duan Y."/>
            <person name="Luo F."/>
            <person name="Gmitter F. Jr."/>
        </authorList>
    </citation>
    <scope>NUCLEOTIDE SEQUENCE [LARGE SCALE GENOMIC DNA]</scope>
    <source>
        <strain evidence="2">cv. Valencia</strain>
    </source>
</reference>
<name>A0ACB8MZM6_CITSI</name>
<protein>
    <submittedName>
        <fullName evidence="1">NET domain-containing protein</fullName>
    </submittedName>
</protein>
<dbReference type="Proteomes" id="UP000829398">
    <property type="component" value="Chromosome 2"/>
</dbReference>
<organism evidence="1 2">
    <name type="scientific">Citrus sinensis</name>
    <name type="common">Sweet orange</name>
    <name type="synonym">Citrus aurantium var. sinensis</name>
    <dbReference type="NCBI Taxonomy" id="2711"/>
    <lineage>
        <taxon>Eukaryota</taxon>
        <taxon>Viridiplantae</taxon>
        <taxon>Streptophyta</taxon>
        <taxon>Embryophyta</taxon>
        <taxon>Tracheophyta</taxon>
        <taxon>Spermatophyta</taxon>
        <taxon>Magnoliopsida</taxon>
        <taxon>eudicotyledons</taxon>
        <taxon>Gunneridae</taxon>
        <taxon>Pentapetalae</taxon>
        <taxon>rosids</taxon>
        <taxon>malvids</taxon>
        <taxon>Sapindales</taxon>
        <taxon>Rutaceae</taxon>
        <taxon>Aurantioideae</taxon>
        <taxon>Citrus</taxon>
    </lineage>
</organism>
<gene>
    <name evidence="1" type="ORF">KPL71_003609</name>
</gene>
<evidence type="ECO:0000313" key="1">
    <source>
        <dbReference type="EMBL" id="KAH9791082.1"/>
    </source>
</evidence>
<sequence length="406" mass="45417">MSEASKSLLASTDHGQLGPIGPDYFGFYTCEIMELLSQDEDPLPSTSRTSELTRKKCSGVRGKDTIDTSGRGTVSSFSNSIGAGFTDFKKERLRSLLRQGVFDLAPEVDEMLDPVIAMCQLQSQVRNRKCSPNVNEVACKGDAEQVPRKKLKTSIYSLHSSLKHGSCREGSVSNGIDSKSLDAALSEKEMSNFKKNCAHCHCQNTSQLTSPNGPKSLCDGCISSYGKDKDLHSDSNIGADKENGEMLVSAMTLAYNFSKLQVHLGGLVWVDDDLQFLLESDSSEVEETVKKYSDELFATVISRTFRFYVRKAFRPFIDIVCGLVAGWSPELYRPMTRPEKQELRKLIQKLPQNNLARVVEIVQHSKLADSRPSDEYFVDLEKEDNVTLWRLFYYVKAVEKARELLL</sequence>
<keyword evidence="2" id="KW-1185">Reference proteome</keyword>
<accession>A0ACB8MZM6</accession>
<dbReference type="EMBL" id="CM039171">
    <property type="protein sequence ID" value="KAH9791082.1"/>
    <property type="molecule type" value="Genomic_DNA"/>
</dbReference>